<organism evidence="4 5">
    <name type="scientific">Longibaculum muris</name>
    <dbReference type="NCBI Taxonomy" id="1796628"/>
    <lineage>
        <taxon>Bacteria</taxon>
        <taxon>Bacillati</taxon>
        <taxon>Bacillota</taxon>
        <taxon>Erysipelotrichia</taxon>
        <taxon>Erysipelotrichales</taxon>
        <taxon>Coprobacillaceae</taxon>
        <taxon>Longibaculum</taxon>
    </lineage>
</organism>
<dbReference type="RefSeq" id="WP_066445081.1">
    <property type="nucleotide sequence ID" value="NZ_JANKBF010000017.1"/>
</dbReference>
<dbReference type="GO" id="GO:0046872">
    <property type="term" value="F:metal ion binding"/>
    <property type="evidence" value="ECO:0007669"/>
    <property type="project" value="UniProtKB-KW"/>
</dbReference>
<dbReference type="GO" id="GO:0016787">
    <property type="term" value="F:hydrolase activity"/>
    <property type="evidence" value="ECO:0007669"/>
    <property type="project" value="UniProtKB-UniRule"/>
</dbReference>
<comment type="caution">
    <text evidence="4">The sequence shown here is derived from an EMBL/GenBank/DDBJ whole genome shotgun (WGS) entry which is preliminary data.</text>
</comment>
<dbReference type="Pfam" id="PF12850">
    <property type="entry name" value="Metallophos_2"/>
    <property type="match status" value="1"/>
</dbReference>
<keyword evidence="2" id="KW-0479">Metal-binding</keyword>
<name>A0A4R3YTI3_9FIRM</name>
<dbReference type="SUPFAM" id="SSF56300">
    <property type="entry name" value="Metallo-dependent phosphatases"/>
    <property type="match status" value="1"/>
</dbReference>
<sequence length="142" mass="16487">MKYKIGIISDTHNVLRAEVVDDLKTCDYILHAGDIMKVEVLEALQQIAPVIAVKGNNDQLELDVEKYFEIGGYHFYMVHQLGKKQDVDFYIYGHSHQFACYKESNVQYINPGSCGRKRFSLPLTYVILNIFDDYYVIEKRVL</sequence>
<feature type="domain" description="Calcineurin-like phosphoesterase" evidence="3">
    <location>
        <begin position="4"/>
        <end position="130"/>
    </location>
</feature>
<dbReference type="AlphaFoldDB" id="A0A4R3YTI3"/>
<dbReference type="NCBIfam" id="TIGR00040">
    <property type="entry name" value="yfcE"/>
    <property type="match status" value="1"/>
</dbReference>
<evidence type="ECO:0000313" key="4">
    <source>
        <dbReference type="EMBL" id="TCV95028.1"/>
    </source>
</evidence>
<dbReference type="EMBL" id="SMCQ01000019">
    <property type="protein sequence ID" value="TCV95028.1"/>
    <property type="molecule type" value="Genomic_DNA"/>
</dbReference>
<keyword evidence="5" id="KW-1185">Reference proteome</keyword>
<evidence type="ECO:0000256" key="1">
    <source>
        <dbReference type="ARBA" id="ARBA00008950"/>
    </source>
</evidence>
<reference evidence="4 5" key="1">
    <citation type="submission" date="2019-03" db="EMBL/GenBank/DDBJ databases">
        <title>Genomic Encyclopedia of Type Strains, Phase IV (KMG-IV): sequencing the most valuable type-strain genomes for metagenomic binning, comparative biology and taxonomic classification.</title>
        <authorList>
            <person name="Goeker M."/>
        </authorList>
    </citation>
    <scope>NUCLEOTIDE SEQUENCE [LARGE SCALE GENOMIC DNA]</scope>
    <source>
        <strain evidence="4 5">DSM 29487</strain>
    </source>
</reference>
<dbReference type="InterPro" id="IPR029052">
    <property type="entry name" value="Metallo-depent_PP-like"/>
</dbReference>
<comment type="cofactor">
    <cofactor evidence="2">
        <name>a divalent metal cation</name>
        <dbReference type="ChEBI" id="CHEBI:60240"/>
    </cofactor>
</comment>
<protein>
    <recommendedName>
        <fullName evidence="2">Phosphoesterase</fullName>
        <ecNumber evidence="2">3.1.4.-</ecNumber>
    </recommendedName>
</protein>
<dbReference type="GeneID" id="98916108"/>
<comment type="similarity">
    <text evidence="1 2">Belongs to the metallophosphoesterase superfamily. YfcE family.</text>
</comment>
<evidence type="ECO:0000256" key="2">
    <source>
        <dbReference type="RuleBase" id="RU362039"/>
    </source>
</evidence>
<accession>A0A4R3YTI3</accession>
<evidence type="ECO:0000259" key="3">
    <source>
        <dbReference type="Pfam" id="PF12850"/>
    </source>
</evidence>
<evidence type="ECO:0000313" key="5">
    <source>
        <dbReference type="Proteomes" id="UP000295515"/>
    </source>
</evidence>
<dbReference type="PANTHER" id="PTHR11124">
    <property type="entry name" value="VACUOLAR SORTING PROTEIN VPS29"/>
    <property type="match status" value="1"/>
</dbReference>
<dbReference type="EC" id="3.1.4.-" evidence="2"/>
<proteinExistence type="inferred from homology"/>
<dbReference type="Gene3D" id="3.60.21.10">
    <property type="match status" value="1"/>
</dbReference>
<dbReference type="InterPro" id="IPR024654">
    <property type="entry name" value="Calcineurin-like_PHP_lpxH"/>
</dbReference>
<dbReference type="InterPro" id="IPR000979">
    <property type="entry name" value="Phosphodiesterase_MJ0936/Vps29"/>
</dbReference>
<gene>
    <name evidence="4" type="ORF">EDD60_11915</name>
</gene>
<dbReference type="Proteomes" id="UP000295515">
    <property type="component" value="Unassembled WGS sequence"/>
</dbReference>